<evidence type="ECO:0000256" key="8">
    <source>
        <dbReference type="HAMAP-Rule" id="MF_01416"/>
    </source>
</evidence>
<protein>
    <recommendedName>
        <fullName evidence="8">ATP synthase subunit delta</fullName>
    </recommendedName>
    <alternativeName>
        <fullName evidence="8">ATP synthase F(1) sector subunit delta</fullName>
    </alternativeName>
    <alternativeName>
        <fullName evidence="8">F-type ATPase subunit delta</fullName>
        <shortName evidence="8">F-ATPase subunit delta</shortName>
    </alternativeName>
</protein>
<keyword evidence="2 8" id="KW-0813">Transport</keyword>
<comment type="similarity">
    <text evidence="8">Belongs to the ATPase delta chain family.</text>
</comment>
<dbReference type="Proteomes" id="UP001238096">
    <property type="component" value="Chromosome"/>
</dbReference>
<keyword evidence="5 8" id="KW-0406">Ion transport</keyword>
<proteinExistence type="inferred from homology"/>
<accession>A0ABY9LHQ9</accession>
<evidence type="ECO:0000256" key="1">
    <source>
        <dbReference type="ARBA" id="ARBA00004370"/>
    </source>
</evidence>
<evidence type="ECO:0000256" key="6">
    <source>
        <dbReference type="ARBA" id="ARBA00023136"/>
    </source>
</evidence>
<sequence>MTKKEEALVEQYAKSLVEVALEHDVISSLKADTLAILEIFKATELEKTLSSLAVTRSEKAKLVRLLKDTDSVYINNFLEVIIQNQREEFLYPILHSVLELVAQVTNQYDVTVTSAIPLTEDQKVRVQALVTKKFGLKTDQLIEEVDASIIGGFIIEVNNKIIDASLRRQLHEFKRKLI</sequence>
<dbReference type="Gene3D" id="1.10.520.20">
    <property type="entry name" value="N-terminal domain of the delta subunit of the F1F0-ATP synthase"/>
    <property type="match status" value="1"/>
</dbReference>
<dbReference type="InterPro" id="IPR000711">
    <property type="entry name" value="ATPase_OSCP/dsu"/>
</dbReference>
<evidence type="ECO:0000313" key="9">
    <source>
        <dbReference type="EMBL" id="WMB28377.1"/>
    </source>
</evidence>
<organism evidence="9 10">
    <name type="scientific">Streptococcus didelphis</name>
    <dbReference type="NCBI Taxonomy" id="102886"/>
    <lineage>
        <taxon>Bacteria</taxon>
        <taxon>Bacillati</taxon>
        <taxon>Bacillota</taxon>
        <taxon>Bacilli</taxon>
        <taxon>Lactobacillales</taxon>
        <taxon>Streptococcaceae</taxon>
        <taxon>Streptococcus</taxon>
    </lineage>
</organism>
<dbReference type="InterPro" id="IPR026015">
    <property type="entry name" value="ATP_synth_OSCP/delta_N_sf"/>
</dbReference>
<name>A0ABY9LHQ9_9STRE</name>
<dbReference type="HAMAP" id="MF_01416">
    <property type="entry name" value="ATP_synth_delta_bact"/>
    <property type="match status" value="1"/>
</dbReference>
<comment type="subcellular location">
    <subcellularLocation>
        <location evidence="8">Cell membrane</location>
        <topology evidence="8">Peripheral membrane protein</topology>
    </subcellularLocation>
    <subcellularLocation>
        <location evidence="1">Membrane</location>
    </subcellularLocation>
</comment>
<evidence type="ECO:0000256" key="5">
    <source>
        <dbReference type="ARBA" id="ARBA00023065"/>
    </source>
</evidence>
<keyword evidence="10" id="KW-1185">Reference proteome</keyword>
<dbReference type="PRINTS" id="PR00125">
    <property type="entry name" value="ATPASEDELTA"/>
</dbReference>
<keyword evidence="8" id="KW-0139">CF(1)</keyword>
<dbReference type="EMBL" id="CP110509">
    <property type="protein sequence ID" value="WMB28377.1"/>
    <property type="molecule type" value="Genomic_DNA"/>
</dbReference>
<keyword evidence="6 8" id="KW-0472">Membrane</keyword>
<dbReference type="RefSeq" id="WP_018365793.1">
    <property type="nucleotide sequence ID" value="NZ_CP104407.1"/>
</dbReference>
<dbReference type="Pfam" id="PF00213">
    <property type="entry name" value="OSCP"/>
    <property type="match status" value="1"/>
</dbReference>
<keyword evidence="7 8" id="KW-0066">ATP synthesis</keyword>
<gene>
    <name evidence="8" type="primary">atpH</name>
    <name evidence="9" type="ORF">N1496_01755</name>
</gene>
<comment type="function">
    <text evidence="8">This protein is part of the stalk that links CF(0) to CF(1). It either transmits conformational changes from CF(0) to CF(1) or is implicated in proton conduction.</text>
</comment>
<dbReference type="NCBIfam" id="TIGR01145">
    <property type="entry name" value="ATP_synt_delta"/>
    <property type="match status" value="1"/>
</dbReference>
<evidence type="ECO:0000256" key="4">
    <source>
        <dbReference type="ARBA" id="ARBA00022781"/>
    </source>
</evidence>
<keyword evidence="3 8" id="KW-1003">Cell membrane</keyword>
<comment type="function">
    <text evidence="8">F(1)F(0) ATP synthase produces ATP from ADP in the presence of a proton or sodium gradient. F-type ATPases consist of two structural domains, F(1) containing the extramembraneous catalytic core and F(0) containing the membrane proton channel, linked together by a central stalk and a peripheral stalk. During catalysis, ATP synthesis in the catalytic domain of F(1) is coupled via a rotary mechanism of the central stalk subunits to proton translocation.</text>
</comment>
<dbReference type="PANTHER" id="PTHR11910">
    <property type="entry name" value="ATP SYNTHASE DELTA CHAIN"/>
    <property type="match status" value="1"/>
</dbReference>
<evidence type="ECO:0000313" key="10">
    <source>
        <dbReference type="Proteomes" id="UP001238096"/>
    </source>
</evidence>
<keyword evidence="4 8" id="KW-0375">Hydrogen ion transport</keyword>
<evidence type="ECO:0000256" key="7">
    <source>
        <dbReference type="ARBA" id="ARBA00023310"/>
    </source>
</evidence>
<dbReference type="NCBIfam" id="NF004401">
    <property type="entry name" value="PRK05758.2-1"/>
    <property type="match status" value="1"/>
</dbReference>
<evidence type="ECO:0000256" key="3">
    <source>
        <dbReference type="ARBA" id="ARBA00022475"/>
    </source>
</evidence>
<evidence type="ECO:0000256" key="2">
    <source>
        <dbReference type="ARBA" id="ARBA00022448"/>
    </source>
</evidence>
<reference evidence="10" key="1">
    <citation type="submission" date="2022-10" db="EMBL/GenBank/DDBJ databases">
        <title>Streptococcus didelphis as causative of fatal infections in opossums (Didelphis albiventris).</title>
        <authorList>
            <person name="Breyer G.M."/>
            <person name="Da Silva M.E.R.J."/>
            <person name="Siqueira F.M."/>
        </authorList>
    </citation>
    <scope>NUCLEOTIDE SEQUENCE [LARGE SCALE GENOMIC DNA]</scope>
    <source>
        <strain evidence="10">LBVP101/21</strain>
    </source>
</reference>
<dbReference type="SUPFAM" id="SSF47928">
    <property type="entry name" value="N-terminal domain of the delta subunit of the F1F0-ATP synthase"/>
    <property type="match status" value="1"/>
</dbReference>